<dbReference type="RefSeq" id="WP_422862935.1">
    <property type="nucleotide sequence ID" value="NZ_JAMSKV010000002.1"/>
</dbReference>
<sequence>MSTRTVPAGLPVGPFLAAAGVLSIVAVALCLPAGHGALVPVRMDAAPIVSARALRFDEHADGTLDVFDASNGTLIQHLPVDRNGFLHALVHGLGATRRRAHVPVAQSYSLTLFDDGRLVLADTATRTSIDMEGFGPTNMRGVLALLPARGDHA</sequence>
<dbReference type="EMBL" id="JAMSKV010000002">
    <property type="protein sequence ID" value="MCQ8277491.1"/>
    <property type="molecule type" value="Genomic_DNA"/>
</dbReference>
<keyword evidence="3" id="KW-1185">Reference proteome</keyword>
<organism evidence="2 3">
    <name type="scientific">Endosaccharibacter trunci</name>
    <dbReference type="NCBI Taxonomy" id="2812733"/>
    <lineage>
        <taxon>Bacteria</taxon>
        <taxon>Pseudomonadati</taxon>
        <taxon>Pseudomonadota</taxon>
        <taxon>Alphaproteobacteria</taxon>
        <taxon>Acetobacterales</taxon>
        <taxon>Acetobacteraceae</taxon>
        <taxon>Endosaccharibacter</taxon>
    </lineage>
</organism>
<comment type="caution">
    <text evidence="2">The sequence shown here is derived from an EMBL/GenBank/DDBJ whole genome shotgun (WGS) entry which is preliminary data.</text>
</comment>
<dbReference type="Proteomes" id="UP001524587">
    <property type="component" value="Unassembled WGS sequence"/>
</dbReference>
<accession>A0ABT1W3P2</accession>
<evidence type="ECO:0000313" key="3">
    <source>
        <dbReference type="Proteomes" id="UP001524587"/>
    </source>
</evidence>
<feature type="transmembrane region" description="Helical" evidence="1">
    <location>
        <begin position="12"/>
        <end position="33"/>
    </location>
</feature>
<gene>
    <name evidence="2" type="primary">puhC</name>
    <name evidence="2" type="ORF">NFI95_03380</name>
</gene>
<name>A0ABT1W3P2_9PROT</name>
<dbReference type="NCBIfam" id="TIGR03054">
    <property type="entry name" value="photo_alph_chp1"/>
    <property type="match status" value="1"/>
</dbReference>
<reference evidence="2 3" key="1">
    <citation type="submission" date="2022-06" db="EMBL/GenBank/DDBJ databases">
        <title>Endosaccharibacter gen. nov., sp. nov., endophytic bacteria isolated from sugarcane.</title>
        <authorList>
            <person name="Pitiwittayakul N."/>
            <person name="Yukphan P."/>
            <person name="Charoenyingcharoen P."/>
            <person name="Tanasupawat S."/>
        </authorList>
    </citation>
    <scope>NUCLEOTIDE SEQUENCE [LARGE SCALE GENOMIC DNA]</scope>
    <source>
        <strain evidence="2 3">KSS8</strain>
    </source>
</reference>
<keyword evidence="1" id="KW-0472">Membrane</keyword>
<dbReference type="InterPro" id="IPR017495">
    <property type="entry name" value="PuhC"/>
</dbReference>
<proteinExistence type="predicted"/>
<keyword evidence="1" id="KW-0812">Transmembrane</keyword>
<protein>
    <submittedName>
        <fullName evidence="2">Photosynthetic complex assembly protein PuhC</fullName>
    </submittedName>
</protein>
<evidence type="ECO:0000313" key="2">
    <source>
        <dbReference type="EMBL" id="MCQ8277491.1"/>
    </source>
</evidence>
<keyword evidence="1" id="KW-1133">Transmembrane helix</keyword>
<evidence type="ECO:0000256" key="1">
    <source>
        <dbReference type="SAM" id="Phobius"/>
    </source>
</evidence>